<evidence type="ECO:0000313" key="2">
    <source>
        <dbReference type="EMBL" id="MDE1460676.1"/>
    </source>
</evidence>
<evidence type="ECO:0000313" key="3">
    <source>
        <dbReference type="Proteomes" id="UP001528823"/>
    </source>
</evidence>
<protein>
    <submittedName>
        <fullName evidence="2">Contractile injection system tape measure protein</fullName>
    </submittedName>
</protein>
<feature type="compositionally biased region" description="Polar residues" evidence="1">
    <location>
        <begin position="701"/>
        <end position="716"/>
    </location>
</feature>
<dbReference type="Pfam" id="PF19268">
    <property type="entry name" value="CIS_TMP"/>
    <property type="match status" value="1"/>
</dbReference>
<dbReference type="InterPro" id="IPR045538">
    <property type="entry name" value="CIS_TMP"/>
</dbReference>
<proteinExistence type="predicted"/>
<reference evidence="2 3" key="1">
    <citation type="submission" date="2022-11" db="EMBL/GenBank/DDBJ databases">
        <title>Spartinivicinus poritis sp. nov., isolated from scleractinian coral Porites lutea.</title>
        <authorList>
            <person name="Zhang G."/>
            <person name="Cai L."/>
            <person name="Wei Q."/>
        </authorList>
    </citation>
    <scope>NUCLEOTIDE SEQUENCE [LARGE SCALE GENOMIC DNA]</scope>
    <source>
        <strain evidence="2 3">A2-2</strain>
    </source>
</reference>
<comment type="caution">
    <text evidence="2">The sequence shown here is derived from an EMBL/GenBank/DDBJ whole genome shotgun (WGS) entry which is preliminary data.</text>
</comment>
<dbReference type="RefSeq" id="WP_274687048.1">
    <property type="nucleotide sequence ID" value="NZ_JAPMOU010000002.1"/>
</dbReference>
<feature type="region of interest" description="Disordered" evidence="1">
    <location>
        <begin position="468"/>
        <end position="499"/>
    </location>
</feature>
<accession>A0ABT5U2T8</accession>
<name>A0ABT5U2T8_9GAMM</name>
<dbReference type="EMBL" id="JAPMOU010000002">
    <property type="protein sequence ID" value="MDE1460676.1"/>
    <property type="molecule type" value="Genomic_DNA"/>
</dbReference>
<gene>
    <name evidence="2" type="ORF">ORQ98_01725</name>
</gene>
<organism evidence="2 3">
    <name type="scientific">Spartinivicinus poritis</name>
    <dbReference type="NCBI Taxonomy" id="2994640"/>
    <lineage>
        <taxon>Bacteria</taxon>
        <taxon>Pseudomonadati</taxon>
        <taxon>Pseudomonadota</taxon>
        <taxon>Gammaproteobacteria</taxon>
        <taxon>Oceanospirillales</taxon>
        <taxon>Zooshikellaceae</taxon>
        <taxon>Spartinivicinus</taxon>
    </lineage>
</organism>
<evidence type="ECO:0000256" key="1">
    <source>
        <dbReference type="SAM" id="MobiDB-lite"/>
    </source>
</evidence>
<sequence>MAKYETAPKNRIGRFYCNIHYNRFANTSKIKLLEKQLKDCLNQELNEWLEAALNKIDSGLLEKLLKKNISIKQLIIQLPPISYSAHQPDSWVHQFKQHLHQQFIRALISQLQIRQNTPAEIKLNQVSSQQNKQKNTQAEFNIDNIEKKTWNTGGTLYQENNITHTDSAKPTELSVCQNVKGDIHPESKVSSKNNIYSQNNTHIENYTCCKPEQLLTWLDELNRLDGYQRQQSLNAMLSLWIQQPERANQWFTILSKHPTAVDQWCRLLSNKQALIVFRLAAPHLYPMVKQFISILKPLYQKWVDEYLCYSEANGAEVSHSQNKCTQAKPLSLWKLFLQQQLVSYCAIERQSILITQAFTKQMRWVFGILRQKKVDISYLYAMLLVNWSTSRSFKEKSIYWNYLKQWVVAIQGVAAIQDYRLVDLSASISMDAISNQGQKDTKTALTEHYPSQAALAVIHQHTLQHLDFGPLTNSRRGKKQRGYIRQDQESENEKKGESQLSNDEFANKLVKWLWFQQLYNHWFKKAQLFNQQKQTNNLVSDNTSKNAISAIKAKSSIEERKTGGSQEVRGSQNKAVKENTEQINNNIINDQSRLFKSSLLIDSDQLNAIINKLSVAQLQQLFDTIDVPNKWDIYHQVFNDCYGKQANSSGISISALNDDKEIKEDQQQATSLVSENAFWQRLFAALNNPKSVEKACFPTQPDHSQQNSSDNHNDGLSESNIAEMLQQAMYAELQQLIANIGDDANRSDDDIIKAWHHWLNAYCLLLNRQLPQSLRYKIQKQFTPGYEDLAVNPKATSPKPLNPLITEKTALTEVDRRNLVYLVLPQIASWLLLHHDMAVELLIQPLLAEKQALITAQQVEQLKRQLTSMSVDSILSGKTLSQSLALFFNQAECIIQRWQQQHGLPLAEQTTEQIAEKTAEQVKKQVDELKTAHHLENAIGYDFITASQTNGQPAFSRQSLIRKLGLQVTTTLPRFLKNYFASQTSLGYVNVADDIGEKNKIDSPYFIPGTVLSEANKTVDELTNSRKNKAVSQPLAVRDDELSEALAIFQRAILAQYHQLAYQNNTRLLYHFLLQNAPTQLSHCLQQTMTEPAALNYLLAILPMTLKNSVVLLLRPNDGYLLLSFIHWLVVTFKELVKTEHSVTVDINTRRAISDLIAKWESGEKRGNKEEHNSQCWRQWVIQYWIIPKRHLQVERDIPQLLTLLLPGINQQAKTSLQHSLQNQWRHSPKSVKLQLTRKQNKRKQANKKTTVTEKLDVSQLNQQAIIKILHQLGNNSWQENVKLMASLTSQDCFNFLLQLRPFDGLAIYEEAVKLTQDISQEYADTDYAKHRNTTGLDCEVWALLWCAISKQISYAEHIPNLVSQGNPDSDFTVQAFDRDYFRKACRQLCSHQTVPDKQIIDNTRDYIQDQPLVIIKQLLSGLLPIQQLQYQQINFLTDQVLAGDINVLVDCLKEALKDGLKGRFQENTDWLLNWLPLMTDSQWQLLVMRVRPVDGISIQTYSEALLDTFRRWLSIALNKQLDQKRQLKLLQRAKQLTRHWLMTTYLQTEQTLELLSLATSWFTHLAPLYDEITHAGSRSNQITQAAEKTVFNGAVSMLKGSAMLFAQALLELPDECVTSNRRQAAPINDPLLDKKYSELEKNHADVIDAGHLKGWSRPLLVWRQLKSFFLSTEDLFAQWLKDVDTQQQMLIHQQLAQAPHTKKVNAENLDIATLDVEQMLKQPEVWMSQPAALIQQQLADYLTNDINVEYVAHALTMEWFALLTLQLRPSEHLSLLAYTALTVDCVLCEAKGLQEEATEYKSDNKATYWLKWLVLTQWLKPQQPFSYPQSLIQAYRTLVEKFGLVTNIPALTKFDQAPQQHGPNNKFWRYRFGQQLSLTLNEIRLTKNRGRLFSDYIEVSEQPALIAGLRQACFDSKQLDNTAKQGNRLIAPHHDITTMLNKAEPIRVDNAGLVIITCYLERLFNQLNWQQGGVFNNAICAEQAAALLQYMACSDWQQPEHVLTLNKILCGIPLDEPLSETVNLTEKDCALAESLLKAVISHWRVLGNTTVEGLQTSFLQRIGWLIFKQKQWQLSVEVKAYDMLLDQLPWSIKTHKLPWMEYPIMVNWRDKQ</sequence>
<keyword evidence="3" id="KW-1185">Reference proteome</keyword>
<dbReference type="Proteomes" id="UP001528823">
    <property type="component" value="Unassembled WGS sequence"/>
</dbReference>
<feature type="compositionally biased region" description="Basic and acidic residues" evidence="1">
    <location>
        <begin position="484"/>
        <end position="497"/>
    </location>
</feature>
<feature type="region of interest" description="Disordered" evidence="1">
    <location>
        <begin position="694"/>
        <end position="716"/>
    </location>
</feature>